<accession>A0A1H9GW15</accession>
<name>A0A1H9GW15_9LACT</name>
<dbReference type="STRING" id="137733.SAMN05421767_10167"/>
<evidence type="ECO:0000313" key="3">
    <source>
        <dbReference type="Proteomes" id="UP000198556"/>
    </source>
</evidence>
<reference evidence="2 3" key="1">
    <citation type="submission" date="2016-10" db="EMBL/GenBank/DDBJ databases">
        <authorList>
            <person name="de Groot N.N."/>
        </authorList>
    </citation>
    <scope>NUCLEOTIDE SEQUENCE [LARGE SCALE GENOMIC DNA]</scope>
    <source>
        <strain evidence="2 3">DSM 15827</strain>
    </source>
</reference>
<evidence type="ECO:0000256" key="1">
    <source>
        <dbReference type="SAM" id="Phobius"/>
    </source>
</evidence>
<organism evidence="2 3">
    <name type="scientific">Granulicatella balaenopterae</name>
    <dbReference type="NCBI Taxonomy" id="137733"/>
    <lineage>
        <taxon>Bacteria</taxon>
        <taxon>Bacillati</taxon>
        <taxon>Bacillota</taxon>
        <taxon>Bacilli</taxon>
        <taxon>Lactobacillales</taxon>
        <taxon>Carnobacteriaceae</taxon>
        <taxon>Granulicatella</taxon>
    </lineage>
</organism>
<dbReference type="AlphaFoldDB" id="A0A1H9GW15"/>
<keyword evidence="3" id="KW-1185">Reference proteome</keyword>
<sequence>MKGCVSLGVFCIIIVTEYLPIVMTSIGAIVLLVFNDRYYQKNKKIVNTYVSEGLALGMVLGCVLAVLLHVPTSMGIVLGEIISVCIGGTIKKSD</sequence>
<feature type="transmembrane region" description="Helical" evidence="1">
    <location>
        <begin position="6"/>
        <end position="34"/>
    </location>
</feature>
<keyword evidence="1" id="KW-1133">Transmembrane helix</keyword>
<dbReference type="EMBL" id="FOGF01000001">
    <property type="protein sequence ID" value="SEQ54302.1"/>
    <property type="molecule type" value="Genomic_DNA"/>
</dbReference>
<dbReference type="Proteomes" id="UP000198556">
    <property type="component" value="Unassembled WGS sequence"/>
</dbReference>
<keyword evidence="1" id="KW-0812">Transmembrane</keyword>
<protein>
    <submittedName>
        <fullName evidence="2">Uncharacterized protein</fullName>
    </submittedName>
</protein>
<evidence type="ECO:0000313" key="2">
    <source>
        <dbReference type="EMBL" id="SEQ54302.1"/>
    </source>
</evidence>
<gene>
    <name evidence="2" type="ORF">SAMN05421767_10167</name>
</gene>
<feature type="transmembrane region" description="Helical" evidence="1">
    <location>
        <begin position="46"/>
        <end position="67"/>
    </location>
</feature>
<proteinExistence type="predicted"/>
<keyword evidence="1" id="KW-0472">Membrane</keyword>